<feature type="region of interest" description="Disordered" evidence="1">
    <location>
        <begin position="95"/>
        <end position="141"/>
    </location>
</feature>
<proteinExistence type="predicted"/>
<dbReference type="Proteomes" id="UP000625682">
    <property type="component" value="Unassembled WGS sequence"/>
</dbReference>
<keyword evidence="2" id="KW-1133">Transmembrane helix</keyword>
<feature type="compositionally biased region" description="Low complexity" evidence="1">
    <location>
        <begin position="170"/>
        <end position="180"/>
    </location>
</feature>
<feature type="region of interest" description="Disordered" evidence="1">
    <location>
        <begin position="170"/>
        <end position="213"/>
    </location>
</feature>
<reference evidence="3" key="1">
    <citation type="journal article" date="2014" name="Int. J. Syst. Evol. Microbiol.">
        <title>Complete genome sequence of Corynebacterium casei LMG S-19264T (=DSM 44701T), isolated from a smear-ripened cheese.</title>
        <authorList>
            <consortium name="US DOE Joint Genome Institute (JGI-PGF)"/>
            <person name="Walter F."/>
            <person name="Albersmeier A."/>
            <person name="Kalinowski J."/>
            <person name="Ruckert C."/>
        </authorList>
    </citation>
    <scope>NUCLEOTIDE SEQUENCE</scope>
    <source>
        <strain evidence="3">CGMCC 4.7272</strain>
    </source>
</reference>
<reference evidence="3" key="2">
    <citation type="submission" date="2020-09" db="EMBL/GenBank/DDBJ databases">
        <authorList>
            <person name="Sun Q."/>
            <person name="Zhou Y."/>
        </authorList>
    </citation>
    <scope>NUCLEOTIDE SEQUENCE</scope>
    <source>
        <strain evidence="3">CGMCC 4.7272</strain>
    </source>
</reference>
<dbReference type="RefSeq" id="WP_189152220.1">
    <property type="nucleotide sequence ID" value="NZ_BAABER010000064.1"/>
</dbReference>
<name>A0A917UNF1_9ACTN</name>
<protein>
    <submittedName>
        <fullName evidence="3">Uncharacterized protein</fullName>
    </submittedName>
</protein>
<evidence type="ECO:0000313" key="3">
    <source>
        <dbReference type="EMBL" id="GGJ70443.1"/>
    </source>
</evidence>
<sequence length="321" mass="33664">MTANDSERADGQPDPVAAFAVWLQQLHREAGKPSYAQLVRRSRRRYPQATVREGTISEMLNGKRLPRWETVEPVAWALGGETAVAACRQRWMEADAARTPAAPAAPRSPAHPPAAPATEPTEPVPGPVESTSRAGAPRSRRRWPVVAGAFTLAAAAATAWVYITLLPGSGHSPSPGKSPSDAATRSPSHAAGNQAAGPSPSPSSPSPLLTPGTALLTAHSSRPASTDDGLVTISVQSVAGNDIPGVVYSVITPWTSCQVQGGDVGRSVVIKGPSAVWIRLVITDFPKLIHTDATSPDFDIPINFQITRGQNAAPRATQKCQ</sequence>
<dbReference type="EMBL" id="BMMU01000060">
    <property type="protein sequence ID" value="GGJ70443.1"/>
    <property type="molecule type" value="Genomic_DNA"/>
</dbReference>
<comment type="caution">
    <text evidence="3">The sequence shown here is derived from an EMBL/GenBank/DDBJ whole genome shotgun (WGS) entry which is preliminary data.</text>
</comment>
<evidence type="ECO:0000256" key="2">
    <source>
        <dbReference type="SAM" id="Phobius"/>
    </source>
</evidence>
<feature type="compositionally biased region" description="Low complexity" evidence="1">
    <location>
        <begin position="116"/>
        <end position="131"/>
    </location>
</feature>
<keyword evidence="2" id="KW-0812">Transmembrane</keyword>
<keyword evidence="2" id="KW-0472">Membrane</keyword>
<evidence type="ECO:0000256" key="1">
    <source>
        <dbReference type="SAM" id="MobiDB-lite"/>
    </source>
</evidence>
<feature type="compositionally biased region" description="Low complexity" evidence="1">
    <location>
        <begin position="97"/>
        <end position="108"/>
    </location>
</feature>
<dbReference type="AlphaFoldDB" id="A0A917UNF1"/>
<feature type="transmembrane region" description="Helical" evidence="2">
    <location>
        <begin position="143"/>
        <end position="163"/>
    </location>
</feature>
<accession>A0A917UNF1</accession>
<keyword evidence="4" id="KW-1185">Reference proteome</keyword>
<gene>
    <name evidence="3" type="ORF">GCM10012282_79100</name>
</gene>
<organism evidence="3 4">
    <name type="scientific">Streptomyces lacrimifluminis</name>
    <dbReference type="NCBI Taxonomy" id="1500077"/>
    <lineage>
        <taxon>Bacteria</taxon>
        <taxon>Bacillati</taxon>
        <taxon>Actinomycetota</taxon>
        <taxon>Actinomycetes</taxon>
        <taxon>Kitasatosporales</taxon>
        <taxon>Streptomycetaceae</taxon>
        <taxon>Streptomyces</taxon>
    </lineage>
</organism>
<evidence type="ECO:0000313" key="4">
    <source>
        <dbReference type="Proteomes" id="UP000625682"/>
    </source>
</evidence>